<gene>
    <name evidence="2" type="ORF">LG35_00390</name>
</gene>
<evidence type="ECO:0008006" key="4">
    <source>
        <dbReference type="Google" id="ProtNLM"/>
    </source>
</evidence>
<dbReference type="Proteomes" id="UP000030889">
    <property type="component" value="Unassembled WGS sequence"/>
</dbReference>
<feature type="signal peptide" evidence="1">
    <location>
        <begin position="1"/>
        <end position="28"/>
    </location>
</feature>
<name>A0ABR4YMJ5_9BACT</name>
<accession>A0ABR4YMJ5</accession>
<evidence type="ECO:0000313" key="2">
    <source>
        <dbReference type="EMBL" id="KHE42963.1"/>
    </source>
</evidence>
<comment type="caution">
    <text evidence="2">The sequence shown here is derived from an EMBL/GenBank/DDBJ whole genome shotgun (WGS) entry which is preliminary data.</text>
</comment>
<keyword evidence="1" id="KW-0732">Signal</keyword>
<dbReference type="PROSITE" id="PS51257">
    <property type="entry name" value="PROKAR_LIPOPROTEIN"/>
    <property type="match status" value="1"/>
</dbReference>
<organism evidence="2 3">
    <name type="scientific">Alistipes inops</name>
    <dbReference type="NCBI Taxonomy" id="1501391"/>
    <lineage>
        <taxon>Bacteria</taxon>
        <taxon>Pseudomonadati</taxon>
        <taxon>Bacteroidota</taxon>
        <taxon>Bacteroidia</taxon>
        <taxon>Bacteroidales</taxon>
        <taxon>Rikenellaceae</taxon>
        <taxon>Alistipes</taxon>
    </lineage>
</organism>
<proteinExistence type="predicted"/>
<dbReference type="RefSeq" id="WP_035471172.1">
    <property type="nucleotide sequence ID" value="NZ_JRGF01000001.1"/>
</dbReference>
<evidence type="ECO:0000256" key="1">
    <source>
        <dbReference type="SAM" id="SignalP"/>
    </source>
</evidence>
<reference evidence="2 3" key="1">
    <citation type="submission" date="2014-09" db="EMBL/GenBank/DDBJ databases">
        <title>Alistipes sp. 627, sp. nov., a novel member of the family Rikenellaceae isolated from human faeces.</title>
        <authorList>
            <person name="Shkoporov A.N."/>
            <person name="Chaplin A.V."/>
            <person name="Motuzova O.V."/>
            <person name="Kafarskaia L.I."/>
            <person name="Khokhlova E.V."/>
            <person name="Efimov B.A."/>
        </authorList>
    </citation>
    <scope>NUCLEOTIDE SEQUENCE [LARGE SCALE GENOMIC DNA]</scope>
    <source>
        <strain evidence="2 3">627</strain>
    </source>
</reference>
<dbReference type="EMBL" id="JRGF01000001">
    <property type="protein sequence ID" value="KHE42963.1"/>
    <property type="molecule type" value="Genomic_DNA"/>
</dbReference>
<sequence length="609" mass="66019">MDGKKRRKIGIPAIVAVLSMCLAAGCSAGMGNGCGEEVLRRVYVRAVQEGEVPEPVSRTFIGGEALDRCFWSERDTIGVYYRSADDAGSPVGRAFGCYRAYPGEALFAAEMPAMAEGEYSYYGAYPLPERMDGTSVTWHLPAVQSGRYRGYSENFDFMLAEPVRGQALTSEAEELSMNFIHQCHVMRIQIPEGRNLWGVGVRKLRVEFPRDVVGTMTADMAAPTAPPVLTEGSATVTAVLSEPLHESEEDSPDGAYVWLFLCPGQVSGTVRFTAYDANGYQSGSLEVEMDRMLEAGRITPVNLTVPQELPVAWIDLSVTGNNLGEEPERFTVRAPEGAKFRNGTDTCSFEINSQNSYRLCYYDRYDGIDNGALMKNGEFTFTYESASAIVSERRTVAPFPEAGGTPVGLTVPYLFYEDFSGAAGGEDDSTVELDGYSLPDWSGSRFGLEAGTAARISAYLGSSAILPDPDSGDNKRGRMDTPLLAAIKEGATVTLDVSFDIGGTSQKGTNFFGQAVVYSQYEFGSDTRTGAVAYTNGIENTVLAAEDAGTDGSYTSLPLHKEGIEVPGCTNAHRLAWRTSYRIEYAGASTITAKTVYVYIDNIRVSIKR</sequence>
<keyword evidence="3" id="KW-1185">Reference proteome</keyword>
<feature type="chain" id="PRO_5047208729" description="Fimbrillin family protein" evidence="1">
    <location>
        <begin position="29"/>
        <end position="609"/>
    </location>
</feature>
<evidence type="ECO:0000313" key="3">
    <source>
        <dbReference type="Proteomes" id="UP000030889"/>
    </source>
</evidence>
<protein>
    <recommendedName>
        <fullName evidence="4">Fimbrillin family protein</fullName>
    </recommendedName>
</protein>